<evidence type="ECO:0000256" key="3">
    <source>
        <dbReference type="ARBA" id="ARBA00023002"/>
    </source>
</evidence>
<keyword evidence="3" id="KW-0560">Oxidoreductase</keyword>
<dbReference type="PROSITE" id="PS00913">
    <property type="entry name" value="ADH_IRON_1"/>
    <property type="match status" value="1"/>
</dbReference>
<comment type="cofactor">
    <cofactor evidence="1">
        <name>Fe cation</name>
        <dbReference type="ChEBI" id="CHEBI:24875"/>
    </cofactor>
</comment>
<evidence type="ECO:0000313" key="9">
    <source>
        <dbReference type="Proteomes" id="UP000477911"/>
    </source>
</evidence>
<dbReference type="RefSeq" id="WP_160895561.1">
    <property type="nucleotide sequence ID" value="NZ_WUMU01000018.1"/>
</dbReference>
<dbReference type="GO" id="GO:0004022">
    <property type="term" value="F:alcohol dehydrogenase (NAD+) activity"/>
    <property type="evidence" value="ECO:0007669"/>
    <property type="project" value="UniProtKB-EC"/>
</dbReference>
<evidence type="ECO:0000313" key="8">
    <source>
        <dbReference type="EMBL" id="MXN19436.1"/>
    </source>
</evidence>
<feature type="domain" description="Alcohol dehydrogenase iron-type/glycerol dehydrogenase GldA" evidence="6">
    <location>
        <begin position="14"/>
        <end position="172"/>
    </location>
</feature>
<dbReference type="SUPFAM" id="SSF56796">
    <property type="entry name" value="Dehydroquinate synthase-like"/>
    <property type="match status" value="1"/>
</dbReference>
<feature type="domain" description="Fe-containing alcohol dehydrogenase-like C-terminal" evidence="7">
    <location>
        <begin position="184"/>
        <end position="371"/>
    </location>
</feature>
<dbReference type="InterPro" id="IPR039697">
    <property type="entry name" value="Alcohol_dehydrogenase_Fe"/>
</dbReference>
<name>A0A6L7G7P7_9RHOB</name>
<evidence type="ECO:0000259" key="6">
    <source>
        <dbReference type="Pfam" id="PF00465"/>
    </source>
</evidence>
<dbReference type="InterPro" id="IPR001670">
    <property type="entry name" value="ADH_Fe/GldA"/>
</dbReference>
<dbReference type="PANTHER" id="PTHR11496">
    <property type="entry name" value="ALCOHOL DEHYDROGENASE"/>
    <property type="match status" value="1"/>
</dbReference>
<sequence>MTRILSPRDIRLASVSTLGEAARALGCLRPLVVVDPGVLTLGIAEPALKALSGAGLAASVFSGVSPDPLDTEAMAAAQAARDHGADGIIGIGGGSAMDIAKVAALLSRHGGHPRDHAVPKIVDLEVAPVICVPTTAGTGSEVTRAAVITDAASHEKLLMLGTALLPALALLDWELTVTCPFRVTVDSGLDALSHALEALVNRNASPYSDGLACEALRLIGANLERVAGAPQDGEARKAMLSGAMLAGLAVSHTSTALIHGMSRPIGAAFHVPHGMSNAMLMPLVTRFSIATAPQAYARAATALGAGDDLAGWLEGLNTRLEVPKIRDRGIAAPDYDAMIPEMVRQALASGTPANNPRLATAGEVADLYRALWQG</sequence>
<dbReference type="Pfam" id="PF00465">
    <property type="entry name" value="Fe-ADH"/>
    <property type="match status" value="1"/>
</dbReference>
<reference evidence="8 9" key="1">
    <citation type="submission" date="2019-12" db="EMBL/GenBank/DDBJ databases">
        <authorList>
            <person name="Li M."/>
        </authorList>
    </citation>
    <scope>NUCLEOTIDE SEQUENCE [LARGE SCALE GENOMIC DNA]</scope>
    <source>
        <strain evidence="8 9">GBMRC 2024</strain>
    </source>
</reference>
<accession>A0A6L7G7P7</accession>
<organism evidence="8 9">
    <name type="scientific">Pseudooceanicola albus</name>
    <dbReference type="NCBI Taxonomy" id="2692189"/>
    <lineage>
        <taxon>Bacteria</taxon>
        <taxon>Pseudomonadati</taxon>
        <taxon>Pseudomonadota</taxon>
        <taxon>Alphaproteobacteria</taxon>
        <taxon>Rhodobacterales</taxon>
        <taxon>Paracoccaceae</taxon>
        <taxon>Pseudooceanicola</taxon>
    </lineage>
</organism>
<keyword evidence="4" id="KW-0520">NAD</keyword>
<dbReference type="InterPro" id="IPR018211">
    <property type="entry name" value="ADH_Fe_CS"/>
</dbReference>
<comment type="catalytic activity">
    <reaction evidence="5">
        <text>a primary alcohol + NAD(+) = an aldehyde + NADH + H(+)</text>
        <dbReference type="Rhea" id="RHEA:10736"/>
        <dbReference type="ChEBI" id="CHEBI:15378"/>
        <dbReference type="ChEBI" id="CHEBI:15734"/>
        <dbReference type="ChEBI" id="CHEBI:17478"/>
        <dbReference type="ChEBI" id="CHEBI:57540"/>
        <dbReference type="ChEBI" id="CHEBI:57945"/>
        <dbReference type="EC" id="1.1.1.1"/>
    </reaction>
</comment>
<evidence type="ECO:0000259" key="7">
    <source>
        <dbReference type="Pfam" id="PF25137"/>
    </source>
</evidence>
<comment type="similarity">
    <text evidence="2">Belongs to the iron-containing alcohol dehydrogenase family.</text>
</comment>
<evidence type="ECO:0000256" key="5">
    <source>
        <dbReference type="ARBA" id="ARBA00049243"/>
    </source>
</evidence>
<gene>
    <name evidence="8" type="ORF">GR170_16490</name>
</gene>
<evidence type="ECO:0000256" key="2">
    <source>
        <dbReference type="ARBA" id="ARBA00007358"/>
    </source>
</evidence>
<dbReference type="EMBL" id="WUMU01000018">
    <property type="protein sequence ID" value="MXN19436.1"/>
    <property type="molecule type" value="Genomic_DNA"/>
</dbReference>
<keyword evidence="9" id="KW-1185">Reference proteome</keyword>
<protein>
    <submittedName>
        <fullName evidence="8">Iron-containing alcohol dehydrogenase</fullName>
    </submittedName>
</protein>
<dbReference type="AlphaFoldDB" id="A0A6L7G7P7"/>
<evidence type="ECO:0000256" key="1">
    <source>
        <dbReference type="ARBA" id="ARBA00001962"/>
    </source>
</evidence>
<evidence type="ECO:0000256" key="4">
    <source>
        <dbReference type="ARBA" id="ARBA00023027"/>
    </source>
</evidence>
<dbReference type="Proteomes" id="UP000477911">
    <property type="component" value="Unassembled WGS sequence"/>
</dbReference>
<proteinExistence type="inferred from homology"/>
<dbReference type="GO" id="GO:0046872">
    <property type="term" value="F:metal ion binding"/>
    <property type="evidence" value="ECO:0007669"/>
    <property type="project" value="InterPro"/>
</dbReference>
<comment type="caution">
    <text evidence="8">The sequence shown here is derived from an EMBL/GenBank/DDBJ whole genome shotgun (WGS) entry which is preliminary data.</text>
</comment>
<dbReference type="InterPro" id="IPR056798">
    <property type="entry name" value="ADH_Fe_C"/>
</dbReference>
<dbReference type="PANTHER" id="PTHR11496:SF102">
    <property type="entry name" value="ALCOHOL DEHYDROGENASE 4"/>
    <property type="match status" value="1"/>
</dbReference>
<dbReference type="Gene3D" id="3.40.50.1970">
    <property type="match status" value="1"/>
</dbReference>
<dbReference type="FunFam" id="3.40.50.1970:FF:000003">
    <property type="entry name" value="Alcohol dehydrogenase, iron-containing"/>
    <property type="match status" value="1"/>
</dbReference>
<dbReference type="Pfam" id="PF25137">
    <property type="entry name" value="ADH_Fe_C"/>
    <property type="match status" value="1"/>
</dbReference>
<dbReference type="Gene3D" id="1.20.1090.10">
    <property type="entry name" value="Dehydroquinate synthase-like - alpha domain"/>
    <property type="match status" value="1"/>
</dbReference>